<evidence type="ECO:0000256" key="4">
    <source>
        <dbReference type="ARBA" id="ARBA00011738"/>
    </source>
</evidence>
<dbReference type="Pfam" id="PF02737">
    <property type="entry name" value="3HCDH_N"/>
    <property type="match status" value="1"/>
</dbReference>
<dbReference type="PANTHER" id="PTHR48075:SF1">
    <property type="entry name" value="LAMBDA-CRYSTALLIN HOMOLOG"/>
    <property type="match status" value="1"/>
</dbReference>
<keyword evidence="8" id="KW-0520">NAD</keyword>
<dbReference type="GO" id="GO:0005737">
    <property type="term" value="C:cytoplasm"/>
    <property type="evidence" value="ECO:0007669"/>
    <property type="project" value="UniProtKB-SubCell"/>
</dbReference>
<comment type="pathway">
    <text evidence="2">Lipid metabolism; butanoate metabolism.</text>
</comment>
<dbReference type="InterPro" id="IPR006180">
    <property type="entry name" value="3-OHacyl-CoA_DH_CS"/>
</dbReference>
<dbReference type="EMBL" id="JAPDHZ010000003">
    <property type="protein sequence ID" value="MDG0791528.1"/>
    <property type="molecule type" value="Genomic_DNA"/>
</dbReference>
<evidence type="ECO:0000256" key="11">
    <source>
        <dbReference type="PIRSR" id="PIRSR000105-1"/>
    </source>
</evidence>
<accession>A0A9X4KG37</accession>
<evidence type="ECO:0000256" key="2">
    <source>
        <dbReference type="ARBA" id="ARBA00005086"/>
    </source>
</evidence>
<dbReference type="InterPro" id="IPR006176">
    <property type="entry name" value="3-OHacyl-CoA_DH_NAD-bd"/>
</dbReference>
<evidence type="ECO:0000256" key="3">
    <source>
        <dbReference type="ARBA" id="ARBA00009463"/>
    </source>
</evidence>
<feature type="domain" description="3-hydroxyacyl-CoA dehydrogenase NAD binding" evidence="13">
    <location>
        <begin position="4"/>
        <end position="171"/>
    </location>
</feature>
<dbReference type="PROSITE" id="PS00067">
    <property type="entry name" value="3HCDH"/>
    <property type="match status" value="1"/>
</dbReference>
<dbReference type="InterPro" id="IPR013328">
    <property type="entry name" value="6PGD_dom2"/>
</dbReference>
<dbReference type="Proteomes" id="UP001153387">
    <property type="component" value="Unassembled WGS sequence"/>
</dbReference>
<dbReference type="EC" id="1.1.1.45" evidence="9"/>
<evidence type="ECO:0000313" key="15">
    <source>
        <dbReference type="Proteomes" id="UP001153387"/>
    </source>
</evidence>
<evidence type="ECO:0000259" key="13">
    <source>
        <dbReference type="Pfam" id="PF02737"/>
    </source>
</evidence>
<dbReference type="PANTHER" id="PTHR48075">
    <property type="entry name" value="3-HYDROXYACYL-COA DEHYDROGENASE FAMILY PROTEIN"/>
    <property type="match status" value="1"/>
</dbReference>
<keyword evidence="7" id="KW-0560">Oxidoreductase</keyword>
<keyword evidence="15" id="KW-1185">Reference proteome</keyword>
<dbReference type="Pfam" id="PF00725">
    <property type="entry name" value="3HCDH"/>
    <property type="match status" value="1"/>
</dbReference>
<evidence type="ECO:0000313" key="14">
    <source>
        <dbReference type="EMBL" id="MDG0791528.1"/>
    </source>
</evidence>
<evidence type="ECO:0000256" key="10">
    <source>
        <dbReference type="ARBA" id="ARBA00042709"/>
    </source>
</evidence>
<organism evidence="14 15">
    <name type="scientific">Cohnella ginsengisoli</name>
    <dbReference type="NCBI Taxonomy" id="425004"/>
    <lineage>
        <taxon>Bacteria</taxon>
        <taxon>Bacillati</taxon>
        <taxon>Bacillota</taxon>
        <taxon>Bacilli</taxon>
        <taxon>Bacillales</taxon>
        <taxon>Paenibacillaceae</taxon>
        <taxon>Cohnella</taxon>
    </lineage>
</organism>
<protein>
    <recommendedName>
        <fullName evidence="10">L-gulonate 3-dehydrogenase</fullName>
        <ecNumber evidence="9">1.1.1.45</ecNumber>
    </recommendedName>
    <alternativeName>
        <fullName evidence="10">L-gulonate 3-dehydrogenase</fullName>
    </alternativeName>
</protein>
<dbReference type="Gene3D" id="3.40.50.720">
    <property type="entry name" value="NAD(P)-binding Rossmann-like Domain"/>
    <property type="match status" value="1"/>
</dbReference>
<comment type="subunit">
    <text evidence="4">Homodimer.</text>
</comment>
<evidence type="ECO:0000256" key="5">
    <source>
        <dbReference type="ARBA" id="ARBA00022490"/>
    </source>
</evidence>
<dbReference type="SUPFAM" id="SSF48179">
    <property type="entry name" value="6-phosphogluconate dehydrogenase C-terminal domain-like"/>
    <property type="match status" value="1"/>
</dbReference>
<comment type="subcellular location">
    <subcellularLocation>
        <location evidence="1">Cytoplasm</location>
    </subcellularLocation>
</comment>
<comment type="similarity">
    <text evidence="3">Belongs to the 3-hydroxyacyl-CoA dehydrogenase family.</text>
</comment>
<name>A0A9X4KG37_9BACL</name>
<comment type="caution">
    <text evidence="14">The sequence shown here is derived from an EMBL/GenBank/DDBJ whole genome shotgun (WGS) entry which is preliminary data.</text>
</comment>
<evidence type="ECO:0000256" key="9">
    <source>
        <dbReference type="ARBA" id="ARBA00038962"/>
    </source>
</evidence>
<evidence type="ECO:0000256" key="8">
    <source>
        <dbReference type="ARBA" id="ARBA00023027"/>
    </source>
</evidence>
<feature type="site" description="Important for catalytic activity" evidence="11">
    <location>
        <position position="127"/>
    </location>
</feature>
<feature type="domain" description="3-hydroxyacyl-CoA dehydrogenase C-terminal" evidence="12">
    <location>
        <begin position="174"/>
        <end position="272"/>
    </location>
</feature>
<sequence>MIQNIAVLGAGTMGIGIAHLFANHGFAVSLYEPNDALLPSTREKLLSMERADEHCTVLLFSELEKAVTDADLIVEAVPEQLTIKRDVYGRLARLIKEQTIVASNTSTFALETLAEGQPFANRMVIAHFFNPAHVIPLVEILGLPATSPADMEEIVELMRACGKSPVILKKDIPGFIANRLQAALMREACYLLENGVADIEQIDTAVKEGLGMRWAFKGPFEIADLGGLDIWSKVTGHLFPKLSVSTVEPESILTKTAEDHLGIKSGKGYYSYEDPVGTAEELQSNLQKLVSLKAKIRMDLPSDSE</sequence>
<dbReference type="GO" id="GO:0006631">
    <property type="term" value="P:fatty acid metabolic process"/>
    <property type="evidence" value="ECO:0007669"/>
    <property type="project" value="InterPro"/>
</dbReference>
<dbReference type="GO" id="GO:0050104">
    <property type="term" value="F:L-gulonate 3-dehydrogenase activity"/>
    <property type="evidence" value="ECO:0007669"/>
    <property type="project" value="UniProtKB-EC"/>
</dbReference>
<dbReference type="AlphaFoldDB" id="A0A9X4KG37"/>
<dbReference type="SUPFAM" id="SSF51735">
    <property type="entry name" value="NAD(P)-binding Rossmann-fold domains"/>
    <property type="match status" value="1"/>
</dbReference>
<keyword evidence="5" id="KW-0963">Cytoplasm</keyword>
<proteinExistence type="inferred from homology"/>
<dbReference type="InterPro" id="IPR006108">
    <property type="entry name" value="3HC_DH_C"/>
</dbReference>
<dbReference type="InterPro" id="IPR008927">
    <property type="entry name" value="6-PGluconate_DH-like_C_sf"/>
</dbReference>
<dbReference type="InterPro" id="IPR022694">
    <property type="entry name" value="3-OHacyl-CoA_DH"/>
</dbReference>
<dbReference type="RefSeq" id="WP_277565404.1">
    <property type="nucleotide sequence ID" value="NZ_JAPDHZ010000003.1"/>
</dbReference>
<keyword evidence="6" id="KW-0597">Phosphoprotein</keyword>
<evidence type="ECO:0000256" key="6">
    <source>
        <dbReference type="ARBA" id="ARBA00022553"/>
    </source>
</evidence>
<dbReference type="Gene3D" id="1.10.1040.10">
    <property type="entry name" value="N-(1-d-carboxylethyl)-l-norvaline Dehydrogenase, domain 2"/>
    <property type="match status" value="1"/>
</dbReference>
<evidence type="ECO:0000259" key="12">
    <source>
        <dbReference type="Pfam" id="PF00725"/>
    </source>
</evidence>
<evidence type="ECO:0000256" key="7">
    <source>
        <dbReference type="ARBA" id="ARBA00023002"/>
    </source>
</evidence>
<dbReference type="GO" id="GO:0070403">
    <property type="term" value="F:NAD+ binding"/>
    <property type="evidence" value="ECO:0007669"/>
    <property type="project" value="InterPro"/>
</dbReference>
<gene>
    <name evidence="14" type="ORF">OMP38_12095</name>
</gene>
<reference evidence="14 15" key="1">
    <citation type="submission" date="2022-10" db="EMBL/GenBank/DDBJ databases">
        <title>Comparative genomic analysis of Cohnella hashimotonis sp. nov., isolated from the International Space Station.</title>
        <authorList>
            <person name="Simpson A."/>
            <person name="Venkateswaran K."/>
        </authorList>
    </citation>
    <scope>NUCLEOTIDE SEQUENCE [LARGE SCALE GENOMIC DNA]</scope>
    <source>
        <strain evidence="14 15">DSM 18997</strain>
    </source>
</reference>
<dbReference type="InterPro" id="IPR036291">
    <property type="entry name" value="NAD(P)-bd_dom_sf"/>
</dbReference>
<evidence type="ECO:0000256" key="1">
    <source>
        <dbReference type="ARBA" id="ARBA00004496"/>
    </source>
</evidence>
<dbReference type="PIRSF" id="PIRSF000105">
    <property type="entry name" value="HCDH"/>
    <property type="match status" value="1"/>
</dbReference>